<evidence type="ECO:0000313" key="3">
    <source>
        <dbReference type="Proteomes" id="UP000000994"/>
    </source>
</evidence>
<protein>
    <submittedName>
        <fullName evidence="1">Hypothetical-Protein / belonging to T4-LIKE GC: 822</fullName>
    </submittedName>
</protein>
<reference evidence="2" key="4">
    <citation type="submission" date="2015-02" db="EMBL/GenBank/DDBJ databases">
        <authorList>
            <person name="Chooi Y.-H."/>
        </authorList>
    </citation>
    <scope>NUCLEOTIDE SEQUENCE</scope>
</reference>
<evidence type="ECO:0000313" key="1">
    <source>
        <dbReference type="EMBL" id="CBR26941.1"/>
    </source>
</evidence>
<name>D8FRN4_BPSYP</name>
<keyword evidence="3" id="KW-1185">Reference proteome</keyword>
<reference evidence="2 4" key="3">
    <citation type="journal article" date="2015" name="PLoS ONE">
        <title>Spontaneous Deletion of an "ORFanage" Region Facilitates Host Adaptation in a "Photosynthetic" Cyanophage.</title>
        <authorList>
            <person name="Puxty R.J."/>
            <person name="Perez-Sepulveda B."/>
            <person name="Rihtman B."/>
            <person name="Evans D.J."/>
            <person name="Millard A.D."/>
            <person name="Scanlan D.J."/>
        </authorList>
    </citation>
    <scope>NUCLEOTIDE SEQUENCE [LARGE SCALE GENOMIC DNA]</scope>
</reference>
<dbReference type="EMBL" id="AJ630128">
    <property type="protein sequence ID" value="CBR26941.1"/>
    <property type="molecule type" value="Genomic_DNA"/>
</dbReference>
<gene>
    <name evidence="2" type="ORF">S-PM2d244</name>
    <name evidence="1" type="ORF">S-PM2p244</name>
</gene>
<dbReference type="OrthoDB" id="38204at10239"/>
<reference evidence="1 3" key="2">
    <citation type="journal article" date="2005" name="J. Bacteriol.">
        <title>The genome of S-PM2, a 'photosynthetic' T4-type bacteriophage that infects marine Synechococcus strains.</title>
        <authorList>
            <person name="Mann N.H."/>
            <person name="Clokie M.R."/>
            <person name="Millard A."/>
            <person name="Cook A."/>
            <person name="Wilson W.H."/>
            <person name="Wheatley P.J."/>
            <person name="Letarov A."/>
            <person name="Krisch H.M."/>
        </authorList>
    </citation>
    <scope>NUCLEOTIDE SEQUENCE</scope>
</reference>
<organismHost>
    <name type="scientific">Synechococcus</name>
    <dbReference type="NCBI Taxonomy" id="1129"/>
</organismHost>
<dbReference type="RefSeq" id="YP_004030793.1">
    <property type="nucleotide sequence ID" value="NC_006820.1"/>
</dbReference>
<sequence>MVLYKRRQFLMDSELIQRLNFLETKLKELEEPGPLMYRRPGSEEHENLVDFLNDTYIQLQETRACLNQLLILHQQTQVDRAHVIHRL</sequence>
<dbReference type="Proteomes" id="UP000000994">
    <property type="component" value="Segment"/>
</dbReference>
<evidence type="ECO:0000313" key="2">
    <source>
        <dbReference type="EMBL" id="CFW42198.1"/>
    </source>
</evidence>
<dbReference type="Proteomes" id="UP000246186">
    <property type="component" value="Genome"/>
</dbReference>
<organism evidence="1 3">
    <name type="scientific">Synechococcus phage S-PM2</name>
    <dbReference type="NCBI Taxonomy" id="238854"/>
    <lineage>
        <taxon>Viruses</taxon>
        <taxon>Duplodnaviria</taxon>
        <taxon>Heunggongvirae</taxon>
        <taxon>Uroviricota</taxon>
        <taxon>Caudoviricetes</taxon>
        <taxon>Pantevenvirales</taxon>
        <taxon>Kyanoviridae</taxon>
        <taxon>Nodensvirus</taxon>
        <taxon>Nodensvirus spm2</taxon>
    </lineage>
</organism>
<proteinExistence type="predicted"/>
<dbReference type="EMBL" id="LN828717">
    <property type="protein sequence ID" value="CFW42198.1"/>
    <property type="molecule type" value="Genomic_DNA"/>
</dbReference>
<reference evidence="1 3" key="1">
    <citation type="journal article" date="2004" name="Proc. Natl. Acad. Sci. U.S.A.">
        <title>Genetic organization of the psbAD region in phages infecting marine Synechococcus strains.</title>
        <authorList>
            <person name="Millard A."/>
            <person name="Clokie M.R."/>
            <person name="Shub D.A."/>
            <person name="Mann N.H."/>
        </authorList>
    </citation>
    <scope>NUCLEOTIDE SEQUENCE [LARGE SCALE GENOMIC DNA]</scope>
</reference>
<dbReference type="KEGG" id="vg:3260510"/>
<evidence type="ECO:0000313" key="4">
    <source>
        <dbReference type="Proteomes" id="UP000246186"/>
    </source>
</evidence>
<accession>D8FRN4</accession>